<evidence type="ECO:0000256" key="1">
    <source>
        <dbReference type="SAM" id="MobiDB-lite"/>
    </source>
</evidence>
<name>A0A1Y1I767_KLENI</name>
<keyword evidence="3" id="KW-1185">Reference proteome</keyword>
<evidence type="ECO:0000313" key="2">
    <source>
        <dbReference type="EMBL" id="GAQ84566.1"/>
    </source>
</evidence>
<evidence type="ECO:0000313" key="3">
    <source>
        <dbReference type="Proteomes" id="UP000054558"/>
    </source>
</evidence>
<feature type="region of interest" description="Disordered" evidence="1">
    <location>
        <begin position="167"/>
        <end position="198"/>
    </location>
</feature>
<accession>A0A1Y1I767</accession>
<organism evidence="2 3">
    <name type="scientific">Klebsormidium nitens</name>
    <name type="common">Green alga</name>
    <name type="synonym">Ulothrix nitens</name>
    <dbReference type="NCBI Taxonomy" id="105231"/>
    <lineage>
        <taxon>Eukaryota</taxon>
        <taxon>Viridiplantae</taxon>
        <taxon>Streptophyta</taxon>
        <taxon>Klebsormidiophyceae</taxon>
        <taxon>Klebsormidiales</taxon>
        <taxon>Klebsormidiaceae</taxon>
        <taxon>Klebsormidium</taxon>
    </lineage>
</organism>
<dbReference type="AlphaFoldDB" id="A0A1Y1I767"/>
<sequence>MIGEGLPYIYIQTSGSKPSWAGINVSITLLAHLQLVVGEITSEGLRQLLVAQRFLYLRAGPMENETAELKRVEHELYNVQNMLDKKRGELRVWEMKLYYPPEPKDPEALGNYERLKAEFDLLLEGCGRLRQRQSDLALGTNGDEPLMPSRKFWKQLRRYLDIPIEKSEEDKENEAPLGKESNLRQRLLTVSTSSRSNH</sequence>
<proteinExistence type="predicted"/>
<gene>
    <name evidence="2" type="ORF">KFL_001940230</name>
</gene>
<reference evidence="2 3" key="1">
    <citation type="journal article" date="2014" name="Nat. Commun.">
        <title>Klebsormidium flaccidum genome reveals primary factors for plant terrestrial adaptation.</title>
        <authorList>
            <person name="Hori K."/>
            <person name="Maruyama F."/>
            <person name="Fujisawa T."/>
            <person name="Togashi T."/>
            <person name="Yamamoto N."/>
            <person name="Seo M."/>
            <person name="Sato S."/>
            <person name="Yamada T."/>
            <person name="Mori H."/>
            <person name="Tajima N."/>
            <person name="Moriyama T."/>
            <person name="Ikeuchi M."/>
            <person name="Watanabe M."/>
            <person name="Wada H."/>
            <person name="Kobayashi K."/>
            <person name="Saito M."/>
            <person name="Masuda T."/>
            <person name="Sasaki-Sekimoto Y."/>
            <person name="Mashiguchi K."/>
            <person name="Awai K."/>
            <person name="Shimojima M."/>
            <person name="Masuda S."/>
            <person name="Iwai M."/>
            <person name="Nobusawa T."/>
            <person name="Narise T."/>
            <person name="Kondo S."/>
            <person name="Saito H."/>
            <person name="Sato R."/>
            <person name="Murakawa M."/>
            <person name="Ihara Y."/>
            <person name="Oshima-Yamada Y."/>
            <person name="Ohtaka K."/>
            <person name="Satoh M."/>
            <person name="Sonobe K."/>
            <person name="Ishii M."/>
            <person name="Ohtani R."/>
            <person name="Kanamori-Sato M."/>
            <person name="Honoki R."/>
            <person name="Miyazaki D."/>
            <person name="Mochizuki H."/>
            <person name="Umetsu J."/>
            <person name="Higashi K."/>
            <person name="Shibata D."/>
            <person name="Kamiya Y."/>
            <person name="Sato N."/>
            <person name="Nakamura Y."/>
            <person name="Tabata S."/>
            <person name="Ida S."/>
            <person name="Kurokawa K."/>
            <person name="Ohta H."/>
        </authorList>
    </citation>
    <scope>NUCLEOTIDE SEQUENCE [LARGE SCALE GENOMIC DNA]</scope>
    <source>
        <strain evidence="2 3">NIES-2285</strain>
    </source>
</reference>
<dbReference type="Proteomes" id="UP000054558">
    <property type="component" value="Unassembled WGS sequence"/>
</dbReference>
<feature type="compositionally biased region" description="Polar residues" evidence="1">
    <location>
        <begin position="188"/>
        <end position="198"/>
    </location>
</feature>
<protein>
    <submittedName>
        <fullName evidence="2">Uncharacterized protein</fullName>
    </submittedName>
</protein>
<dbReference type="EMBL" id="DF237143">
    <property type="protein sequence ID" value="GAQ84566.1"/>
    <property type="molecule type" value="Genomic_DNA"/>
</dbReference>